<dbReference type="PANTHER" id="PTHR10353:SF36">
    <property type="entry name" value="LP05116P"/>
    <property type="match status" value="1"/>
</dbReference>
<dbReference type="InterPro" id="IPR017736">
    <property type="entry name" value="Glyco_hydro_1_beta-glucosidase"/>
</dbReference>
<feature type="binding site" evidence="10">
    <location>
        <position position="21"/>
    </location>
    <ligand>
        <name>substrate</name>
    </ligand>
</feature>
<feature type="binding site" evidence="10">
    <location>
        <position position="393"/>
    </location>
    <ligand>
        <name>substrate</name>
    </ligand>
</feature>
<evidence type="ECO:0000256" key="4">
    <source>
        <dbReference type="ARBA" id="ARBA00022801"/>
    </source>
</evidence>
<feature type="binding site" evidence="10">
    <location>
        <position position="122"/>
    </location>
    <ligand>
        <name>substrate</name>
    </ligand>
</feature>
<dbReference type="GO" id="GO:0030245">
    <property type="term" value="P:cellulose catabolic process"/>
    <property type="evidence" value="ECO:0007669"/>
    <property type="project" value="UniProtKB-KW"/>
</dbReference>
<evidence type="ECO:0000256" key="8">
    <source>
        <dbReference type="ARBA" id="ARBA00023326"/>
    </source>
</evidence>
<evidence type="ECO:0000256" key="12">
    <source>
        <dbReference type="RuleBase" id="RU361175"/>
    </source>
</evidence>
<comment type="similarity">
    <text evidence="2 12">Belongs to the glycosyl hydrolase 1 family.</text>
</comment>
<organism evidence="13 14">
    <name type="scientific">Pseudoduganella lurida</name>
    <dbReference type="NCBI Taxonomy" id="1036180"/>
    <lineage>
        <taxon>Bacteria</taxon>
        <taxon>Pseudomonadati</taxon>
        <taxon>Pseudomonadota</taxon>
        <taxon>Betaproteobacteria</taxon>
        <taxon>Burkholderiales</taxon>
        <taxon>Oxalobacteraceae</taxon>
        <taxon>Telluria group</taxon>
        <taxon>Pseudoduganella</taxon>
    </lineage>
</organism>
<feature type="binding site" evidence="10">
    <location>
        <begin position="400"/>
        <end position="401"/>
    </location>
    <ligand>
        <name>substrate</name>
    </ligand>
</feature>
<name>A0A562R6K3_9BURK</name>
<evidence type="ECO:0000256" key="1">
    <source>
        <dbReference type="ARBA" id="ARBA00000448"/>
    </source>
</evidence>
<evidence type="ECO:0000256" key="3">
    <source>
        <dbReference type="ARBA" id="ARBA00012744"/>
    </source>
</evidence>
<gene>
    <name evidence="13" type="ORF">IP91_03244</name>
</gene>
<keyword evidence="6" id="KW-0119">Carbohydrate metabolism</keyword>
<feature type="binding site" evidence="10">
    <location>
        <position position="166"/>
    </location>
    <ligand>
        <name>substrate</name>
    </ligand>
</feature>
<dbReference type="EMBL" id="VLLB01000005">
    <property type="protein sequence ID" value="TWI64473.1"/>
    <property type="molecule type" value="Genomic_DNA"/>
</dbReference>
<dbReference type="InterPro" id="IPR017853">
    <property type="entry name" value="GH"/>
</dbReference>
<sequence length="439" mass="49317">MTDQLHFPPSFVWGVATSAFQIEGGASADGKGPSIWDTFCRTPGNVIDGSDGDVACDHYHRYAEDVGIMADLHLQAYRFSMAWSRVQPAGKGAWNEAGFAFYERLLDELDRKNIAAHITLYHWDLPQGLQDEGGWLNRDTAYHFAEYAAEVARRFGHRVKTIATHNEPWCTANLGYGNAQFAPGVSDVRQSVQVSHHLLLSHGLAMKAMRAVASSAELGIVLNQWTADPATDSAADRALAAWEYTRSVQWFMDPIFKGRYPVDALRGHGANAPEVRDGDFDIIRQPIDFLGVNYYFRSYCSAEDPPRQAPAELGTTDMGWEIYPIGLLELLLKLKEEYDLPPIYITENGMASADRPVGGEVADTQRIDYVKWHLAALREAMCSGVDVRGYFLWSLLDNFEWNSGYAKRFGIVHVDYATQKRTPKASALWYRDFIDSQQR</sequence>
<dbReference type="Gene3D" id="3.20.20.80">
    <property type="entry name" value="Glycosidases"/>
    <property type="match status" value="1"/>
</dbReference>
<keyword evidence="14" id="KW-1185">Reference proteome</keyword>
<proteinExistence type="inferred from homology"/>
<dbReference type="InterPro" id="IPR018120">
    <property type="entry name" value="Glyco_hydro_1_AS"/>
</dbReference>
<comment type="catalytic activity">
    <reaction evidence="1 12">
        <text>Hydrolysis of terminal, non-reducing beta-D-glucosyl residues with release of beta-D-glucose.</text>
        <dbReference type="EC" id="3.2.1.21"/>
    </reaction>
</comment>
<evidence type="ECO:0000256" key="5">
    <source>
        <dbReference type="ARBA" id="ARBA00023001"/>
    </source>
</evidence>
<keyword evidence="8" id="KW-0624">Polysaccharide degradation</keyword>
<keyword evidence="7 12" id="KW-0326">Glycosidase</keyword>
<keyword evidence="4 12" id="KW-0378">Hydrolase</keyword>
<evidence type="ECO:0000256" key="11">
    <source>
        <dbReference type="PROSITE-ProRule" id="PRU10055"/>
    </source>
</evidence>
<feature type="active site" description="Nucleophile" evidence="9 11">
    <location>
        <position position="347"/>
    </location>
</feature>
<dbReference type="NCBIfam" id="TIGR03356">
    <property type="entry name" value="BGL"/>
    <property type="match status" value="1"/>
</dbReference>
<accession>A0A562R6K3</accession>
<feature type="active site" description="Proton donor" evidence="9">
    <location>
        <position position="167"/>
    </location>
</feature>
<evidence type="ECO:0000313" key="14">
    <source>
        <dbReference type="Proteomes" id="UP000318431"/>
    </source>
</evidence>
<protein>
    <recommendedName>
        <fullName evidence="3 12">Beta-glucosidase</fullName>
        <ecNumber evidence="3 12">3.2.1.21</ecNumber>
    </recommendedName>
</protein>
<dbReference type="InterPro" id="IPR001360">
    <property type="entry name" value="Glyco_hydro_1"/>
</dbReference>
<evidence type="ECO:0000256" key="10">
    <source>
        <dbReference type="PIRSR" id="PIRSR617736-2"/>
    </source>
</evidence>
<feature type="binding site" evidence="10">
    <location>
        <position position="295"/>
    </location>
    <ligand>
        <name>substrate</name>
    </ligand>
</feature>
<keyword evidence="5" id="KW-0136">Cellulose degradation</keyword>
<evidence type="ECO:0000313" key="13">
    <source>
        <dbReference type="EMBL" id="TWI64473.1"/>
    </source>
</evidence>
<comment type="caution">
    <text evidence="13">The sequence shown here is derived from an EMBL/GenBank/DDBJ whole genome shotgun (WGS) entry which is preliminary data.</text>
</comment>
<dbReference type="SUPFAM" id="SSF51445">
    <property type="entry name" value="(Trans)glycosidases"/>
    <property type="match status" value="1"/>
</dbReference>
<reference evidence="13 14" key="1">
    <citation type="journal article" date="2015" name="Stand. Genomic Sci.">
        <title>Genomic Encyclopedia of Bacterial and Archaeal Type Strains, Phase III: the genomes of soil and plant-associated and newly described type strains.</title>
        <authorList>
            <person name="Whitman W.B."/>
            <person name="Woyke T."/>
            <person name="Klenk H.P."/>
            <person name="Zhou Y."/>
            <person name="Lilburn T.G."/>
            <person name="Beck B.J."/>
            <person name="De Vos P."/>
            <person name="Vandamme P."/>
            <person name="Eisen J.A."/>
            <person name="Garrity G."/>
            <person name="Hugenholtz P."/>
            <person name="Kyrpides N.C."/>
        </authorList>
    </citation>
    <scope>NUCLEOTIDE SEQUENCE [LARGE SCALE GENOMIC DNA]</scope>
    <source>
        <strain evidence="13 14">CGMCC 1.10822</strain>
    </source>
</reference>
<dbReference type="AlphaFoldDB" id="A0A562R6K3"/>
<dbReference type="Pfam" id="PF00232">
    <property type="entry name" value="Glyco_hydro_1"/>
    <property type="match status" value="1"/>
</dbReference>
<dbReference type="RefSeq" id="WP_145650117.1">
    <property type="nucleotide sequence ID" value="NZ_VLLB01000005.1"/>
</dbReference>
<dbReference type="PROSITE" id="PS00653">
    <property type="entry name" value="GLYCOSYL_HYDROL_F1_2"/>
    <property type="match status" value="1"/>
</dbReference>
<dbReference type="PANTHER" id="PTHR10353">
    <property type="entry name" value="GLYCOSYL HYDROLASE"/>
    <property type="match status" value="1"/>
</dbReference>
<dbReference type="PRINTS" id="PR00131">
    <property type="entry name" value="GLHYDRLASE1"/>
</dbReference>
<dbReference type="InterPro" id="IPR033132">
    <property type="entry name" value="GH_1_N_CS"/>
</dbReference>
<dbReference type="EC" id="3.2.1.21" evidence="3 12"/>
<dbReference type="FunFam" id="3.20.20.80:FF:000004">
    <property type="entry name" value="Beta-glucosidase 6-phospho-beta-glucosidase"/>
    <property type="match status" value="1"/>
</dbReference>
<evidence type="ECO:0000256" key="6">
    <source>
        <dbReference type="ARBA" id="ARBA00023277"/>
    </source>
</evidence>
<dbReference type="GO" id="GO:0008422">
    <property type="term" value="F:beta-glucosidase activity"/>
    <property type="evidence" value="ECO:0007669"/>
    <property type="project" value="UniProtKB-EC"/>
</dbReference>
<dbReference type="OrthoDB" id="9765195at2"/>
<dbReference type="PROSITE" id="PS00572">
    <property type="entry name" value="GLYCOSYL_HYDROL_F1_1"/>
    <property type="match status" value="1"/>
</dbReference>
<evidence type="ECO:0000256" key="9">
    <source>
        <dbReference type="PIRSR" id="PIRSR617736-1"/>
    </source>
</evidence>
<dbReference type="Proteomes" id="UP000318431">
    <property type="component" value="Unassembled WGS sequence"/>
</dbReference>
<evidence type="ECO:0000256" key="7">
    <source>
        <dbReference type="ARBA" id="ARBA00023295"/>
    </source>
</evidence>
<evidence type="ECO:0000256" key="2">
    <source>
        <dbReference type="ARBA" id="ARBA00010838"/>
    </source>
</evidence>